<protein>
    <submittedName>
        <fullName evidence="5">AraC family transcriptional regulator</fullName>
    </submittedName>
</protein>
<dbReference type="Pfam" id="PF12833">
    <property type="entry name" value="HTH_18"/>
    <property type="match status" value="1"/>
</dbReference>
<evidence type="ECO:0000313" key="5">
    <source>
        <dbReference type="EMBL" id="MBL7252796.1"/>
    </source>
</evidence>
<organism evidence="5 6">
    <name type="scientific">Paractinoplanes lichenicola</name>
    <dbReference type="NCBI Taxonomy" id="2802976"/>
    <lineage>
        <taxon>Bacteria</taxon>
        <taxon>Bacillati</taxon>
        <taxon>Actinomycetota</taxon>
        <taxon>Actinomycetes</taxon>
        <taxon>Micromonosporales</taxon>
        <taxon>Micromonosporaceae</taxon>
        <taxon>Paractinoplanes</taxon>
    </lineage>
</organism>
<dbReference type="EMBL" id="JAENHO010000001">
    <property type="protein sequence ID" value="MBL7252796.1"/>
    <property type="molecule type" value="Genomic_DNA"/>
</dbReference>
<evidence type="ECO:0000259" key="4">
    <source>
        <dbReference type="PROSITE" id="PS01124"/>
    </source>
</evidence>
<gene>
    <name evidence="5" type="ORF">JKJ07_00585</name>
</gene>
<dbReference type="Proteomes" id="UP000598996">
    <property type="component" value="Unassembled WGS sequence"/>
</dbReference>
<comment type="caution">
    <text evidence="5">The sequence shown here is derived from an EMBL/GenBank/DDBJ whole genome shotgun (WGS) entry which is preliminary data.</text>
</comment>
<dbReference type="PANTHER" id="PTHR46796">
    <property type="entry name" value="HTH-TYPE TRANSCRIPTIONAL ACTIVATOR RHAS-RELATED"/>
    <property type="match status" value="1"/>
</dbReference>
<dbReference type="Pfam" id="PF14525">
    <property type="entry name" value="AraC_binding_2"/>
    <property type="match status" value="1"/>
</dbReference>
<evidence type="ECO:0000256" key="1">
    <source>
        <dbReference type="ARBA" id="ARBA00023015"/>
    </source>
</evidence>
<feature type="domain" description="HTH araC/xylS-type" evidence="4">
    <location>
        <begin position="220"/>
        <end position="322"/>
    </location>
</feature>
<dbReference type="SMART" id="SM00342">
    <property type="entry name" value="HTH_ARAC"/>
    <property type="match status" value="1"/>
</dbReference>
<reference evidence="5 6" key="1">
    <citation type="submission" date="2021-01" db="EMBL/GenBank/DDBJ databases">
        <title>Actinoplanes sp. nov. LDG1-01 isolated from lichen.</title>
        <authorList>
            <person name="Saeng-In P."/>
            <person name="Phongsopitanun W."/>
            <person name="Kanchanasin P."/>
            <person name="Yuki M."/>
            <person name="Kudo T."/>
            <person name="Ohkuma M."/>
            <person name="Tanasupawat S."/>
        </authorList>
    </citation>
    <scope>NUCLEOTIDE SEQUENCE [LARGE SCALE GENOMIC DNA]</scope>
    <source>
        <strain evidence="5 6">LDG1-01</strain>
    </source>
</reference>
<keyword evidence="1" id="KW-0805">Transcription regulation</keyword>
<sequence>MSALVPIARAVMESRDLAEVHDLFSRRYVEHSPRVVGDPRGFRFWSRSATAGDLTVDRAQYRARMAITTDPFESILLVSVLGGHFDVTAGRQHSRVGTGGSLLLPTGSSLDLIMDRTTQQVAQLPVAAFARMAARFGVDPVDFRFDAMTPISAAANRRWAATVTYLTRILSTPGDSGIHPLMLTAAVDAAATAALTAFPNSTMAVAYVAGPGPLAPAVIRRAVAYIDANAADPITLDHIAAAAGIGVRALQTGFRRHLDMTPVGYLRHVRLERAHRDLQAADPTSGDTVADVAYRWGFTNLGRFAASYRSAFGRRPSQTLHT</sequence>
<keyword evidence="2" id="KW-0238">DNA-binding</keyword>
<evidence type="ECO:0000256" key="2">
    <source>
        <dbReference type="ARBA" id="ARBA00023125"/>
    </source>
</evidence>
<keyword evidence="6" id="KW-1185">Reference proteome</keyword>
<dbReference type="InterPro" id="IPR018060">
    <property type="entry name" value="HTH_AraC"/>
</dbReference>
<dbReference type="InterPro" id="IPR050204">
    <property type="entry name" value="AraC_XylS_family_regulators"/>
</dbReference>
<accession>A0ABS1VH84</accession>
<dbReference type="InterPro" id="IPR035418">
    <property type="entry name" value="AraC-bd_2"/>
</dbReference>
<name>A0ABS1VH84_9ACTN</name>
<dbReference type="InterPro" id="IPR009057">
    <property type="entry name" value="Homeodomain-like_sf"/>
</dbReference>
<proteinExistence type="predicted"/>
<dbReference type="PROSITE" id="PS01124">
    <property type="entry name" value="HTH_ARAC_FAMILY_2"/>
    <property type="match status" value="1"/>
</dbReference>
<dbReference type="PANTHER" id="PTHR46796:SF12">
    <property type="entry name" value="HTH-TYPE DNA-BINDING TRANSCRIPTIONAL ACTIVATOR EUTR"/>
    <property type="match status" value="1"/>
</dbReference>
<keyword evidence="3" id="KW-0804">Transcription</keyword>
<evidence type="ECO:0000313" key="6">
    <source>
        <dbReference type="Proteomes" id="UP000598996"/>
    </source>
</evidence>
<dbReference type="SUPFAM" id="SSF46689">
    <property type="entry name" value="Homeodomain-like"/>
    <property type="match status" value="2"/>
</dbReference>
<evidence type="ECO:0000256" key="3">
    <source>
        <dbReference type="ARBA" id="ARBA00023163"/>
    </source>
</evidence>
<dbReference type="Gene3D" id="1.10.10.60">
    <property type="entry name" value="Homeodomain-like"/>
    <property type="match status" value="1"/>
</dbReference>
<dbReference type="RefSeq" id="WP_202989152.1">
    <property type="nucleotide sequence ID" value="NZ_JAENHO010000001.1"/>
</dbReference>